<dbReference type="InterPro" id="IPR036397">
    <property type="entry name" value="RNaseH_sf"/>
</dbReference>
<name>A0A4Y2DJJ1_ARAVE</name>
<evidence type="ECO:0008006" key="3">
    <source>
        <dbReference type="Google" id="ProtNLM"/>
    </source>
</evidence>
<gene>
    <name evidence="1" type="ORF">AVEN_99770_1</name>
</gene>
<dbReference type="Gene3D" id="3.30.420.10">
    <property type="entry name" value="Ribonuclease H-like superfamily/Ribonuclease H"/>
    <property type="match status" value="1"/>
</dbReference>
<dbReference type="GO" id="GO:0003676">
    <property type="term" value="F:nucleic acid binding"/>
    <property type="evidence" value="ECO:0007669"/>
    <property type="project" value="InterPro"/>
</dbReference>
<evidence type="ECO:0000313" key="1">
    <source>
        <dbReference type="EMBL" id="GBM16881.1"/>
    </source>
</evidence>
<dbReference type="AlphaFoldDB" id="A0A4Y2DJJ1"/>
<accession>A0A4Y2DJJ1</accession>
<comment type="caution">
    <text evidence="1">The sequence shown here is derived from an EMBL/GenBank/DDBJ whole genome shotgun (WGS) entry which is preliminary data.</text>
</comment>
<dbReference type="EMBL" id="BGPR01000380">
    <property type="protein sequence ID" value="GBM16881.1"/>
    <property type="molecule type" value="Genomic_DNA"/>
</dbReference>
<dbReference type="PANTHER" id="PTHR46060">
    <property type="entry name" value="MARINER MOS1 TRANSPOSASE-LIKE PROTEIN"/>
    <property type="match status" value="1"/>
</dbReference>
<organism evidence="1 2">
    <name type="scientific">Araneus ventricosus</name>
    <name type="common">Orbweaver spider</name>
    <name type="synonym">Epeira ventricosa</name>
    <dbReference type="NCBI Taxonomy" id="182803"/>
    <lineage>
        <taxon>Eukaryota</taxon>
        <taxon>Metazoa</taxon>
        <taxon>Ecdysozoa</taxon>
        <taxon>Arthropoda</taxon>
        <taxon>Chelicerata</taxon>
        <taxon>Arachnida</taxon>
        <taxon>Araneae</taxon>
        <taxon>Araneomorphae</taxon>
        <taxon>Entelegynae</taxon>
        <taxon>Araneoidea</taxon>
        <taxon>Araneidae</taxon>
        <taxon>Araneus</taxon>
    </lineage>
</organism>
<dbReference type="InterPro" id="IPR052709">
    <property type="entry name" value="Transposase-MT_Hybrid"/>
</dbReference>
<dbReference type="PANTHER" id="PTHR46060:SF3">
    <property type="entry name" value="PROTEIN GVQW3"/>
    <property type="match status" value="1"/>
</dbReference>
<dbReference type="Proteomes" id="UP000499080">
    <property type="component" value="Unassembled WGS sequence"/>
</dbReference>
<evidence type="ECO:0000313" key="2">
    <source>
        <dbReference type="Proteomes" id="UP000499080"/>
    </source>
</evidence>
<sequence>MHSACPSRDKLSNGIVLVKEKSWPREAKKTFELLEKFRWEILQHPSYNPDIAPCDSQIFGPLKKSLKGQMFTCDKEGQETVENWIHQEPRSFYTEAIHSLPMR</sequence>
<proteinExistence type="predicted"/>
<keyword evidence="2" id="KW-1185">Reference proteome</keyword>
<reference evidence="1 2" key="1">
    <citation type="journal article" date="2019" name="Sci. Rep.">
        <title>Orb-weaving spider Araneus ventricosus genome elucidates the spidroin gene catalogue.</title>
        <authorList>
            <person name="Kono N."/>
            <person name="Nakamura H."/>
            <person name="Ohtoshi R."/>
            <person name="Moran D.A.P."/>
            <person name="Shinohara A."/>
            <person name="Yoshida Y."/>
            <person name="Fujiwara M."/>
            <person name="Mori M."/>
            <person name="Tomita M."/>
            <person name="Arakawa K."/>
        </authorList>
    </citation>
    <scope>NUCLEOTIDE SEQUENCE [LARGE SCALE GENOMIC DNA]</scope>
</reference>
<protein>
    <recommendedName>
        <fullName evidence="3">Histone-lysine N-methyltransferase SETMAR</fullName>
    </recommendedName>
</protein>
<dbReference type="OrthoDB" id="10017160at2759"/>